<gene>
    <name evidence="7" type="primary">LOC110702575</name>
</gene>
<dbReference type="GO" id="GO:0042910">
    <property type="term" value="F:xenobiotic transmembrane transporter activity"/>
    <property type="evidence" value="ECO:0007669"/>
    <property type="project" value="InterPro"/>
</dbReference>
<protein>
    <recommendedName>
        <fullName evidence="6">Protein DETOXIFICATION</fullName>
    </recommendedName>
    <alternativeName>
        <fullName evidence="6">Multidrug and toxic compound extrusion protein</fullName>
    </alternativeName>
</protein>
<dbReference type="InterPro" id="IPR045069">
    <property type="entry name" value="MATE_euk"/>
</dbReference>
<dbReference type="Proteomes" id="UP000596660">
    <property type="component" value="Unplaced"/>
</dbReference>
<dbReference type="GO" id="GO:0015297">
    <property type="term" value="F:antiporter activity"/>
    <property type="evidence" value="ECO:0007669"/>
    <property type="project" value="InterPro"/>
</dbReference>
<feature type="transmembrane region" description="Helical" evidence="6">
    <location>
        <begin position="298"/>
        <end position="320"/>
    </location>
</feature>
<feature type="transmembrane region" description="Helical" evidence="6">
    <location>
        <begin position="118"/>
        <end position="139"/>
    </location>
</feature>
<dbReference type="GeneID" id="110702575"/>
<dbReference type="RefSeq" id="XP_021735995.1">
    <property type="nucleotide sequence ID" value="XM_021880303.1"/>
</dbReference>
<evidence type="ECO:0000313" key="8">
    <source>
        <dbReference type="Proteomes" id="UP000596660"/>
    </source>
</evidence>
<dbReference type="InterPro" id="IPR002528">
    <property type="entry name" value="MATE_fam"/>
</dbReference>
<dbReference type="GO" id="GO:1990961">
    <property type="term" value="P:xenobiotic detoxification by transmembrane export across the plasma membrane"/>
    <property type="evidence" value="ECO:0007669"/>
    <property type="project" value="InterPro"/>
</dbReference>
<dbReference type="Pfam" id="PF01554">
    <property type="entry name" value="MatE"/>
    <property type="match status" value="2"/>
</dbReference>
<dbReference type="OMA" id="CGAMEPV"/>
<feature type="transmembrane region" description="Helical" evidence="6">
    <location>
        <begin position="44"/>
        <end position="65"/>
    </location>
</feature>
<comment type="similarity">
    <text evidence="2 6">Belongs to the multi antimicrobial extrusion (MATE) (TC 2.A.66.1) family.</text>
</comment>
<feature type="transmembrane region" description="Helical" evidence="6">
    <location>
        <begin position="411"/>
        <end position="434"/>
    </location>
</feature>
<feature type="transmembrane region" description="Helical" evidence="6">
    <location>
        <begin position="440"/>
        <end position="463"/>
    </location>
</feature>
<comment type="subcellular location">
    <subcellularLocation>
        <location evidence="1">Membrane</location>
        <topology evidence="1">Multi-pass membrane protein</topology>
    </subcellularLocation>
</comment>
<feature type="transmembrane region" description="Helical" evidence="6">
    <location>
        <begin position="383"/>
        <end position="404"/>
    </location>
</feature>
<reference evidence="7" key="2">
    <citation type="submission" date="2021-03" db="UniProtKB">
        <authorList>
            <consortium name="EnsemblPlants"/>
        </authorList>
    </citation>
    <scope>IDENTIFICATION</scope>
</reference>
<evidence type="ECO:0000256" key="5">
    <source>
        <dbReference type="ARBA" id="ARBA00023136"/>
    </source>
</evidence>
<feature type="transmembrane region" description="Helical" evidence="6">
    <location>
        <begin position="77"/>
        <end position="97"/>
    </location>
</feature>
<feature type="transmembrane region" description="Helical" evidence="6">
    <location>
        <begin position="187"/>
        <end position="210"/>
    </location>
</feature>
<keyword evidence="8" id="KW-1185">Reference proteome</keyword>
<evidence type="ECO:0000256" key="2">
    <source>
        <dbReference type="ARBA" id="ARBA00010199"/>
    </source>
</evidence>
<dbReference type="GO" id="GO:0016020">
    <property type="term" value="C:membrane"/>
    <property type="evidence" value="ECO:0007669"/>
    <property type="project" value="UniProtKB-SubCell"/>
</dbReference>
<name>A0A803LQZ0_CHEQI</name>
<feature type="transmembrane region" description="Helical" evidence="6">
    <location>
        <begin position="259"/>
        <end position="278"/>
    </location>
</feature>
<dbReference type="SMR" id="A0A803LQZ0"/>
<dbReference type="NCBIfam" id="TIGR00797">
    <property type="entry name" value="matE"/>
    <property type="match status" value="1"/>
</dbReference>
<evidence type="ECO:0000256" key="3">
    <source>
        <dbReference type="ARBA" id="ARBA00022692"/>
    </source>
</evidence>
<evidence type="ECO:0000256" key="4">
    <source>
        <dbReference type="ARBA" id="ARBA00022989"/>
    </source>
</evidence>
<keyword evidence="4 6" id="KW-1133">Transmembrane helix</keyword>
<accession>A0A803LQZ0</accession>
<dbReference type="KEGG" id="cqi:110702575"/>
<organism evidence="7 8">
    <name type="scientific">Chenopodium quinoa</name>
    <name type="common">Quinoa</name>
    <dbReference type="NCBI Taxonomy" id="63459"/>
    <lineage>
        <taxon>Eukaryota</taxon>
        <taxon>Viridiplantae</taxon>
        <taxon>Streptophyta</taxon>
        <taxon>Embryophyta</taxon>
        <taxon>Tracheophyta</taxon>
        <taxon>Spermatophyta</taxon>
        <taxon>Magnoliopsida</taxon>
        <taxon>eudicotyledons</taxon>
        <taxon>Gunneridae</taxon>
        <taxon>Pentapetalae</taxon>
        <taxon>Caryophyllales</taxon>
        <taxon>Chenopodiaceae</taxon>
        <taxon>Chenopodioideae</taxon>
        <taxon>Atripliceae</taxon>
        <taxon>Chenopodium</taxon>
    </lineage>
</organism>
<dbReference type="Gramene" id="AUR62017369-RA">
    <property type="protein sequence ID" value="AUR62017369-RA:cds"/>
    <property type="gene ID" value="AUR62017369"/>
</dbReference>
<feature type="transmembrane region" description="Helical" evidence="6">
    <location>
        <begin position="341"/>
        <end position="363"/>
    </location>
</feature>
<feature type="transmembrane region" description="Helical" evidence="6">
    <location>
        <begin position="216"/>
        <end position="238"/>
    </location>
</feature>
<keyword evidence="3 6" id="KW-0812">Transmembrane</keyword>
<dbReference type="PANTHER" id="PTHR11206">
    <property type="entry name" value="MULTIDRUG RESISTANCE PROTEIN"/>
    <property type="match status" value="1"/>
</dbReference>
<evidence type="ECO:0000313" key="7">
    <source>
        <dbReference type="EnsemblPlants" id="AUR62017369-RA:cds"/>
    </source>
</evidence>
<reference evidence="7" key="1">
    <citation type="journal article" date="2017" name="Nature">
        <title>The genome of Chenopodium quinoa.</title>
        <authorList>
            <person name="Jarvis D.E."/>
            <person name="Ho Y.S."/>
            <person name="Lightfoot D.J."/>
            <person name="Schmoeckel S.M."/>
            <person name="Li B."/>
            <person name="Borm T.J.A."/>
            <person name="Ohyanagi H."/>
            <person name="Mineta K."/>
            <person name="Michell C.T."/>
            <person name="Saber N."/>
            <person name="Kharbatia N.M."/>
            <person name="Rupper R.R."/>
            <person name="Sharp A.R."/>
            <person name="Dally N."/>
            <person name="Boughton B.A."/>
            <person name="Woo Y.H."/>
            <person name="Gao G."/>
            <person name="Schijlen E.G.W.M."/>
            <person name="Guo X."/>
            <person name="Momin A.A."/>
            <person name="Negrao S."/>
            <person name="Al-Babili S."/>
            <person name="Gehring C."/>
            <person name="Roessner U."/>
            <person name="Jung C."/>
            <person name="Murphy K."/>
            <person name="Arold S.T."/>
            <person name="Gojobori T."/>
            <person name="van der Linden C.G."/>
            <person name="van Loo E.N."/>
            <person name="Jellen E.N."/>
            <person name="Maughan P.J."/>
            <person name="Tester M."/>
        </authorList>
    </citation>
    <scope>NUCLEOTIDE SEQUENCE [LARGE SCALE GENOMIC DNA]</scope>
    <source>
        <strain evidence="7">cv. PI 614886</strain>
    </source>
</reference>
<dbReference type="AlphaFoldDB" id="A0A803LQZ0"/>
<keyword evidence="5 6" id="KW-0472">Membrane</keyword>
<dbReference type="OrthoDB" id="2126698at2759"/>
<evidence type="ECO:0000256" key="6">
    <source>
        <dbReference type="RuleBase" id="RU004914"/>
    </source>
</evidence>
<evidence type="ECO:0000256" key="1">
    <source>
        <dbReference type="ARBA" id="ARBA00004141"/>
    </source>
</evidence>
<feature type="transmembrane region" description="Helical" evidence="6">
    <location>
        <begin position="159"/>
        <end position="180"/>
    </location>
</feature>
<proteinExistence type="inferred from homology"/>
<sequence>MSTTPRPIPKLEDNHQSLPPTVASWTTYLVQDVTSELRKQQGMAVPLVMMNLTWFIKQAITVAFLGRLGELQLAGGALGFTFANVTGYSILTGLCGAMEPICGQAYGAKNYRLLHRTLFMATLLLLVATLPISILWLNISKVLPIFGQQEDMVAMAQRYLLYLLPDLMVNAFLCPLKAYLSAQGITVPIMLSSTLAVVFHVPINILLIKAKGIEGVAIAVWISDLLVMLLLALYVLHMELRGREKWQKGGWWDQGIKEWFALLSLCGTCCLTTCLEWWCYEILVLLTGRLPNAKEAVGVLVIVINFDYLLFSVMLSLSVSASTRVSNELGANQPKNAYKSAYVSLITAAFSGCLGAMVMVAARGWWGSVFSHSKGVIRGVKKMMVLMAMIEVANFPLTVSGGIVRGTARPWLGTFASLGGFYLLALPLGSALGFKAKLGLGGLFLGFLVGASTCLLLLLVFIARIDWVKEAGKAQVRASTGEEFLSNEGSVKTLEKRENFEVIT</sequence>
<dbReference type="CDD" id="cd13132">
    <property type="entry name" value="MATE_eukaryotic"/>
    <property type="match status" value="1"/>
</dbReference>
<dbReference type="EnsemblPlants" id="AUR62017369-RA">
    <property type="protein sequence ID" value="AUR62017369-RA:cds"/>
    <property type="gene ID" value="AUR62017369"/>
</dbReference>